<keyword evidence="3" id="KW-0966">Cell projection</keyword>
<protein>
    <submittedName>
        <fullName evidence="3">Flagellar hook-length control protein FliK</fullName>
    </submittedName>
</protein>
<dbReference type="Proteomes" id="UP000509513">
    <property type="component" value="Chromosome"/>
</dbReference>
<organism evidence="3 4">
    <name type="scientific">Aliarcobacter cibarius</name>
    <dbReference type="NCBI Taxonomy" id="255507"/>
    <lineage>
        <taxon>Bacteria</taxon>
        <taxon>Pseudomonadati</taxon>
        <taxon>Campylobacterota</taxon>
        <taxon>Epsilonproteobacteria</taxon>
        <taxon>Campylobacterales</taxon>
        <taxon>Arcobacteraceae</taxon>
        <taxon>Aliarcobacter</taxon>
    </lineage>
</organism>
<proteinExistence type="predicted"/>
<keyword evidence="3" id="KW-0969">Cilium</keyword>
<feature type="region of interest" description="Disordered" evidence="1">
    <location>
        <begin position="1"/>
        <end position="26"/>
    </location>
</feature>
<gene>
    <name evidence="3" type="primary">fliKII</name>
    <name evidence="3" type="ORF">ACBT_0645</name>
</gene>
<dbReference type="KEGG" id="acib:ACBT_0645"/>
<name>A0A7L5JN93_9BACT</name>
<evidence type="ECO:0000313" key="4">
    <source>
        <dbReference type="Proteomes" id="UP000509513"/>
    </source>
</evidence>
<dbReference type="InterPro" id="IPR038610">
    <property type="entry name" value="FliK-like_C_sf"/>
</dbReference>
<feature type="domain" description="Flagellar hook-length control protein-like C-terminal" evidence="2">
    <location>
        <begin position="537"/>
        <end position="608"/>
    </location>
</feature>
<evidence type="ECO:0000256" key="1">
    <source>
        <dbReference type="SAM" id="MobiDB-lite"/>
    </source>
</evidence>
<dbReference type="AlphaFoldDB" id="A0A7L5JN93"/>
<dbReference type="RefSeq" id="WP_024775498.1">
    <property type="nucleotide sequence ID" value="NZ_CP054051.1"/>
</dbReference>
<dbReference type="Gene3D" id="3.30.750.140">
    <property type="match status" value="1"/>
</dbReference>
<feature type="compositionally biased region" description="Basic and acidic residues" evidence="1">
    <location>
        <begin position="627"/>
        <end position="636"/>
    </location>
</feature>
<sequence length="661" mass="73449">MQAIDIFTPEGSSLESGTSLLGGQKEEKNGPSLFDSILKSSIDSKNLNSTGEEVISDSLKVANTMENNLTTTSGMGSLLDKLIISAKETISQNGAETISNEISSDQLDNVDLKDKTKFVDTLKNIIQTNSTVSVDESVIESEVNVVEAETSTSLLDKLVSDAKKDIFDSDVVKTNSIETTSNQNVESDVKVVETGTSISLLDRLVSDVKKDILDSDTVKINSTIPMEELSSSLKIESEVKLVEESTPTSLLDKLISDAKNKIIEDKNNLKEQNIKNVETSVVKNLTEELVVTNISESNITLDESNNIIKSENSDIENVFINNLSKEIIGGLENKNPENNDLEATLIEKAVDKPKSLMDALIQNSVKKQEEFLAKNSDLTNVDVKQKEIVSSIYLSEQKNQLNTQLNFNKSEALNLLKDGASLDDIKKSASILDLGLEEVDVEKALSLDDVIKKNSLRDLNDRKQILDTLLNEKNIRSVDVKNLITKSVEASSALLENKLNFVEDSVLNVNSPLSFNIQTKIIGARQQMSNMMSDIAKQMYENYRPPVTVFRINLNPENLGSIAIMMKSEKNSDVSISMSVSSQATLDALVENQNLLRNSLVKTFEENTKFNLDFSSQERNQNNQDQQKQEDHKNQDEYIDTTTILKLQEENKEIDDKFDYM</sequence>
<dbReference type="Pfam" id="PF02120">
    <property type="entry name" value="Flg_hook"/>
    <property type="match status" value="1"/>
</dbReference>
<keyword evidence="3" id="KW-0282">Flagellum</keyword>
<evidence type="ECO:0000259" key="2">
    <source>
        <dbReference type="Pfam" id="PF02120"/>
    </source>
</evidence>
<evidence type="ECO:0000313" key="3">
    <source>
        <dbReference type="EMBL" id="QKJ26599.1"/>
    </source>
</evidence>
<feature type="region of interest" description="Disordered" evidence="1">
    <location>
        <begin position="613"/>
        <end position="637"/>
    </location>
</feature>
<dbReference type="EMBL" id="CP054051">
    <property type="protein sequence ID" value="QKJ26599.1"/>
    <property type="molecule type" value="Genomic_DNA"/>
</dbReference>
<accession>A0A7L5JN93</accession>
<feature type="compositionally biased region" description="Low complexity" evidence="1">
    <location>
        <begin position="10"/>
        <end position="23"/>
    </location>
</feature>
<reference evidence="3 4" key="1">
    <citation type="submission" date="2020-05" db="EMBL/GenBank/DDBJ databases">
        <title>Complete genome sequencing of Campylobacter and Arcobacter type strains.</title>
        <authorList>
            <person name="Miller W.G."/>
            <person name="Yee E."/>
        </authorList>
    </citation>
    <scope>NUCLEOTIDE SEQUENCE [LARGE SCALE GENOMIC DNA]</scope>
    <source>
        <strain evidence="3 4">LMG 21996</strain>
    </source>
</reference>
<feature type="compositionally biased region" description="Low complexity" evidence="1">
    <location>
        <begin position="617"/>
        <end position="626"/>
    </location>
</feature>
<dbReference type="InterPro" id="IPR021136">
    <property type="entry name" value="Flagellar_hook_control-like_C"/>
</dbReference>